<feature type="region of interest" description="Disordered" evidence="3">
    <location>
        <begin position="35"/>
        <end position="56"/>
    </location>
</feature>
<dbReference type="SUPFAM" id="SSF49265">
    <property type="entry name" value="Fibronectin type III"/>
    <property type="match status" value="1"/>
</dbReference>
<evidence type="ECO:0000259" key="4">
    <source>
        <dbReference type="PROSITE" id="PS50853"/>
    </source>
</evidence>
<dbReference type="Proteomes" id="UP000001554">
    <property type="component" value="Chromosome 18"/>
</dbReference>
<dbReference type="InterPro" id="IPR003961">
    <property type="entry name" value="FN3_dom"/>
</dbReference>
<accession>A0A9J7KIR6</accession>
<dbReference type="AlphaFoldDB" id="A0A9J7KIR6"/>
<organism evidence="5 6">
    <name type="scientific">Branchiostoma floridae</name>
    <name type="common">Florida lancelet</name>
    <name type="synonym">Amphioxus</name>
    <dbReference type="NCBI Taxonomy" id="7739"/>
    <lineage>
        <taxon>Eukaryota</taxon>
        <taxon>Metazoa</taxon>
        <taxon>Chordata</taxon>
        <taxon>Cephalochordata</taxon>
        <taxon>Leptocardii</taxon>
        <taxon>Amphioxiformes</taxon>
        <taxon>Branchiostomatidae</taxon>
        <taxon>Branchiostoma</taxon>
    </lineage>
</organism>
<dbReference type="PANTHER" id="PTHR13817">
    <property type="entry name" value="TITIN"/>
    <property type="match status" value="1"/>
</dbReference>
<feature type="coiled-coil region" evidence="2">
    <location>
        <begin position="145"/>
        <end position="179"/>
    </location>
</feature>
<keyword evidence="5" id="KW-1185">Reference proteome</keyword>
<reference evidence="5" key="1">
    <citation type="journal article" date="2020" name="Nat. Ecol. Evol.">
        <title>Deeply conserved synteny resolves early events in vertebrate evolution.</title>
        <authorList>
            <person name="Simakov O."/>
            <person name="Marletaz F."/>
            <person name="Yue J.X."/>
            <person name="O'Connell B."/>
            <person name="Jenkins J."/>
            <person name="Brandt A."/>
            <person name="Calef R."/>
            <person name="Tung C.H."/>
            <person name="Huang T.K."/>
            <person name="Schmutz J."/>
            <person name="Satoh N."/>
            <person name="Yu J.K."/>
            <person name="Putnam N.H."/>
            <person name="Green R.E."/>
            <person name="Rokhsar D.S."/>
        </authorList>
    </citation>
    <scope>NUCLEOTIDE SEQUENCE [LARGE SCALE GENOMIC DNA]</scope>
    <source>
        <strain evidence="5">S238N-H82</strain>
    </source>
</reference>
<keyword evidence="1" id="KW-0677">Repeat</keyword>
<dbReference type="RefSeq" id="XP_035660547.1">
    <property type="nucleotide sequence ID" value="XM_035804654.1"/>
</dbReference>
<evidence type="ECO:0000313" key="5">
    <source>
        <dbReference type="Proteomes" id="UP000001554"/>
    </source>
</evidence>
<dbReference type="PANTHER" id="PTHR13817:SF166">
    <property type="entry name" value="NEURONAL IGCAM-RELATED"/>
    <property type="match status" value="1"/>
</dbReference>
<evidence type="ECO:0000256" key="1">
    <source>
        <dbReference type="ARBA" id="ARBA00022737"/>
    </source>
</evidence>
<name>A0A9J7KIR6_BRAFL</name>
<gene>
    <name evidence="6" type="primary">LOC118405256</name>
</gene>
<feature type="domain" description="Fibronectin type-III" evidence="4">
    <location>
        <begin position="366"/>
        <end position="463"/>
    </location>
</feature>
<dbReference type="Gene3D" id="2.60.40.10">
    <property type="entry name" value="Immunoglobulins"/>
    <property type="match status" value="2"/>
</dbReference>
<dbReference type="KEGG" id="bfo:118405256"/>
<feature type="coiled-coil region" evidence="2">
    <location>
        <begin position="208"/>
        <end position="249"/>
    </location>
</feature>
<evidence type="ECO:0000256" key="3">
    <source>
        <dbReference type="SAM" id="MobiDB-lite"/>
    </source>
</evidence>
<protein>
    <submittedName>
        <fullName evidence="6">Titin-like</fullName>
    </submittedName>
</protein>
<dbReference type="InterPro" id="IPR036116">
    <property type="entry name" value="FN3_sf"/>
</dbReference>
<dbReference type="OrthoDB" id="10605581at2759"/>
<dbReference type="InterPro" id="IPR050964">
    <property type="entry name" value="Striated_Muscle_Regulatory"/>
</dbReference>
<feature type="compositionally biased region" description="Polar residues" evidence="3">
    <location>
        <begin position="35"/>
        <end position="44"/>
    </location>
</feature>
<dbReference type="PROSITE" id="PS50853">
    <property type="entry name" value="FN3"/>
    <property type="match status" value="1"/>
</dbReference>
<evidence type="ECO:0000313" key="6">
    <source>
        <dbReference type="RefSeq" id="XP_035660547.1"/>
    </source>
</evidence>
<sequence>MRAVVGGEELMVRVEVRYDDYIRVRRRLCTTELQRSTSVDSLSATPLPPKDTGSRSLLNSLDLVTTRTHDSSFADWATDTNTKQLVLKMKQKSQALTVLAAKHEIAQRQVELQEGMVRGLQREVTRVTQEQETAQKVLTDKGKEIEALTGANKGMKDTIDELLAEKTKLTNKLAMMERDAKLKDDKMESFQRDVTRLTWEKETAQIVLTDNKKEIEDLTEANKGMKDTIDELLAEKTKLTKKREMIEKQSQEETSPEVPEAPDRLEAIETGNYAIKLRWTPVSSTHHQLNGYMLERSVAFQDRWTLAHAPLSVLPVTTTDFSVDVQPYKGYSFRVKSAIINKGKLLVSDGCRLEDVVAREQYQPYPPRNLMVENVMQDSVSLLWMEPVPADDVNPAHYEYVIEKCHDVDNLLTTWQECLRTTECKGTVKVQQEGTYCFRVSALNKDKNVSSLPTALGRKSWIFIYEI</sequence>
<proteinExistence type="predicted"/>
<evidence type="ECO:0000256" key="2">
    <source>
        <dbReference type="SAM" id="Coils"/>
    </source>
</evidence>
<dbReference type="CDD" id="cd00063">
    <property type="entry name" value="FN3"/>
    <property type="match status" value="2"/>
</dbReference>
<reference evidence="6" key="2">
    <citation type="submission" date="2025-08" db="UniProtKB">
        <authorList>
            <consortium name="RefSeq"/>
        </authorList>
    </citation>
    <scope>IDENTIFICATION</scope>
    <source>
        <strain evidence="6">S238N-H82</strain>
        <tissue evidence="6">Testes</tissue>
    </source>
</reference>
<keyword evidence="2" id="KW-0175">Coiled coil</keyword>
<dbReference type="GeneID" id="118405256"/>
<dbReference type="SMART" id="SM00060">
    <property type="entry name" value="FN3"/>
    <property type="match status" value="2"/>
</dbReference>
<dbReference type="InterPro" id="IPR013783">
    <property type="entry name" value="Ig-like_fold"/>
</dbReference>